<evidence type="ECO:0000313" key="2">
    <source>
        <dbReference type="Proteomes" id="UP000831068"/>
    </source>
</evidence>
<organism evidence="1 2">
    <name type="scientific">Chryseobacterium oryzae</name>
    <dbReference type="NCBI Taxonomy" id="2929799"/>
    <lineage>
        <taxon>Bacteria</taxon>
        <taxon>Pseudomonadati</taxon>
        <taxon>Bacteroidota</taxon>
        <taxon>Flavobacteriia</taxon>
        <taxon>Flavobacteriales</taxon>
        <taxon>Weeksellaceae</taxon>
        <taxon>Chryseobacterium group</taxon>
        <taxon>Chryseobacterium</taxon>
    </lineage>
</organism>
<sequence>MKEPKLRFVSRKAIEDLTKNLNLHYTLSDYQDWEFIVGKPKDIEKYINYYATEFDEDNKFALMEIIIQATEDQTTENDFFKHLKILLKLLKENFRLHEYSVYYWSCFENENIEDCWKVTPFMRDLWQKCIIS</sequence>
<evidence type="ECO:0000313" key="1">
    <source>
        <dbReference type="EMBL" id="UOE39551.1"/>
    </source>
</evidence>
<dbReference type="Proteomes" id="UP000831068">
    <property type="component" value="Chromosome"/>
</dbReference>
<protein>
    <submittedName>
        <fullName evidence="1">Uncharacterized protein</fullName>
    </submittedName>
</protein>
<name>A0ABY4BP19_9FLAO</name>
<dbReference type="RefSeq" id="WP_243577700.1">
    <property type="nucleotide sequence ID" value="NZ_CP094529.1"/>
</dbReference>
<proteinExistence type="predicted"/>
<keyword evidence="2" id="KW-1185">Reference proteome</keyword>
<dbReference type="EMBL" id="CP094529">
    <property type="protein sequence ID" value="UOE39551.1"/>
    <property type="molecule type" value="Genomic_DNA"/>
</dbReference>
<accession>A0ABY4BP19</accession>
<gene>
    <name evidence="1" type="ORF">MTP08_07180</name>
</gene>
<reference evidence="1 2" key="1">
    <citation type="submission" date="2022-03" db="EMBL/GenBank/DDBJ databases">
        <title>Chryseobacterium sp. isolated from the Andong Sikhe.</title>
        <authorList>
            <person name="Won M."/>
            <person name="Kim S.-J."/>
            <person name="Kwon S.-W."/>
        </authorList>
    </citation>
    <scope>NUCLEOTIDE SEQUENCE [LARGE SCALE GENOMIC DNA]</scope>
    <source>
        <strain evidence="1 2">ADR-1</strain>
    </source>
</reference>